<evidence type="ECO:0000256" key="5">
    <source>
        <dbReference type="ARBA" id="ARBA00023136"/>
    </source>
</evidence>
<feature type="transmembrane region" description="Helical" evidence="7">
    <location>
        <begin position="398"/>
        <end position="420"/>
    </location>
</feature>
<dbReference type="PRINTS" id="PR00447">
    <property type="entry name" value="NATRESASSCMP"/>
</dbReference>
<feature type="transmembrane region" description="Helical" evidence="7">
    <location>
        <begin position="53"/>
        <end position="71"/>
    </location>
</feature>
<feature type="compositionally biased region" description="Basic and acidic residues" evidence="6">
    <location>
        <begin position="507"/>
        <end position="516"/>
    </location>
</feature>
<sequence>MEAETANDHLVFGMATRLFPAVGPMFLISMGYIDPGKWSAVVEGGARFGNDLVLLLFIFNCAAILCQYMAARIGVVTEKNLAQICSEEYSKCTCIFLAMQAELSVIILDLTMIMGIAHGLNLLFGLNLFACLLFTATDAVLFPLFRFVMEKCKAEVVLVSMAGFVLAGYVLAVLLSQTEIPEVTSGMLTRLSGESVFALMSLLGANIMPHNFYVHSSILQQQKQKRLANASKSSVCHDHFFAILCIFSGIFLVNYVVLSSAASVFHSAGLVVLTFQDIFLLMDQVFRSPIALLFLFLVMFISSHITALTWNLGGQVVLHELLRMDLPVWIHRATIRMLVIFLSLYSTWNSGAEGIYQLLVFTQVILAMLLPSSVIPLFRVASSRPLMGVYKISQFMEFLALTTLIGMLGLNIIFVVEMLFGHSDWVGDFWWNIGSSMSLPYIFLLVTAFGSLLFMLWLAATPLKSATLRADTQMRNWELQPEPYTEEPNDAHDSKFQQEDPAAEEQTLEKSVDTRSDNSVVESDFVLSDTIRNSDHRFQLSPIEENVTCQITPTHQLEDSTSSFQLVPETIVDKEAADSELPLEDTLHEIEIVAPVGKTLEVEVDLQIEKDEDLGDIWEQDELYREASGPTSTSEGPGSFRSLSGKSEEGGNGNGSLSRLSGLGRSARRSLAAILDEFWGQLYDFHGQATKEAKMKNLDVLFGIDVKPTTPSLQANSTVAFSSGYFPSVAERGAALPFRSNIYNSPKQQRVASSIESPYGLQTGSSMWSTDLQHLDGYVQRQSRGVQDFGERRYSSLRLPASPEGWDDQPATIHGYQLASYLSRITTDKNSDSFNTLLDSPTPKSPSFAPASYRDPLTYGLGQNSQSQVSTIHTTSVHNPVISRGSRLQAERPYYDPGSYGSGENGGFPSSTKKYHSLPDISGLAVPQRDSFSVDRRSRWNGPPGFGPSVSKTVYDKSLHTNAGPKAGVPSAYDELSSSKIYRDAFTMQSNVNSDTKSLWATQPSEQLFGVAGKYHGLGYEMGSKTSLVLPRCDSRVDEIELLKSFRYCILKLLNMGEGCDWLFKQNGGADEDLIDRVAASEKFYYDADINQVGQGDSQYFSSDRKHVKNHDADRAKFLVSSVSNCGEDCIWRVDLIVSFGVWCIRRILELSLMESRPELWGKYTYVLNRLQGILDPAFSKPRSPSPPCFCIQMPVTDARKSSSPPPNGLLPPIAKPGRGKCTTANTVLEIIKDVEIAVSCRKGRTGTAAGDVAFPKGKENLASVLKRYKRRLSNKPVGTHDGGSGSRKVPMATSCV</sequence>
<feature type="transmembrane region" description="Helical" evidence="7">
    <location>
        <begin position="12"/>
        <end position="33"/>
    </location>
</feature>
<comment type="similarity">
    <text evidence="2">Belongs to the NRAMP (TC 2.A.55) family.</text>
</comment>
<feature type="transmembrane region" description="Helical" evidence="7">
    <location>
        <begin position="289"/>
        <end position="309"/>
    </location>
</feature>
<gene>
    <name evidence="8" type="ORF">IFM89_018607</name>
</gene>
<feature type="region of interest" description="Disordered" evidence="6">
    <location>
        <begin position="934"/>
        <end position="953"/>
    </location>
</feature>
<dbReference type="InterPro" id="IPR001046">
    <property type="entry name" value="NRAMP_fam"/>
</dbReference>
<evidence type="ECO:0000256" key="3">
    <source>
        <dbReference type="ARBA" id="ARBA00022692"/>
    </source>
</evidence>
<feature type="compositionally biased region" description="Basic and acidic residues" evidence="6">
    <location>
        <begin position="489"/>
        <end position="498"/>
    </location>
</feature>
<feature type="compositionally biased region" description="Low complexity" evidence="6">
    <location>
        <begin position="628"/>
        <end position="645"/>
    </location>
</feature>
<evidence type="ECO:0000256" key="6">
    <source>
        <dbReference type="SAM" id="MobiDB-lite"/>
    </source>
</evidence>
<dbReference type="GO" id="GO:0034755">
    <property type="term" value="P:iron ion transmembrane transport"/>
    <property type="evidence" value="ECO:0007669"/>
    <property type="project" value="TreeGrafter"/>
</dbReference>
<feature type="transmembrane region" description="Helical" evidence="7">
    <location>
        <begin position="264"/>
        <end position="282"/>
    </location>
</feature>
<dbReference type="PIRSF" id="PIRSF037378">
    <property type="entry name" value="EIN2"/>
    <property type="match status" value="1"/>
</dbReference>
<name>A0A835LM02_9MAGN</name>
<keyword evidence="5 7" id="KW-0472">Membrane</keyword>
<keyword evidence="3 7" id="KW-0812">Transmembrane</keyword>
<feature type="transmembrane region" description="Helical" evidence="7">
    <location>
        <begin position="156"/>
        <end position="176"/>
    </location>
</feature>
<dbReference type="GO" id="GO:0005886">
    <property type="term" value="C:plasma membrane"/>
    <property type="evidence" value="ECO:0007669"/>
    <property type="project" value="TreeGrafter"/>
</dbReference>
<evidence type="ECO:0000256" key="2">
    <source>
        <dbReference type="ARBA" id="ARBA00009965"/>
    </source>
</evidence>
<feature type="transmembrane region" description="Helical" evidence="7">
    <location>
        <begin position="92"/>
        <end position="116"/>
    </location>
</feature>
<evidence type="ECO:0000256" key="1">
    <source>
        <dbReference type="ARBA" id="ARBA00004141"/>
    </source>
</evidence>
<comment type="subcellular location">
    <subcellularLocation>
        <location evidence="1">Membrane</location>
        <topology evidence="1">Multi-pass membrane protein</topology>
    </subcellularLocation>
</comment>
<dbReference type="OrthoDB" id="409173at2759"/>
<evidence type="ECO:0000256" key="7">
    <source>
        <dbReference type="SAM" id="Phobius"/>
    </source>
</evidence>
<feature type="region of interest" description="Disordered" evidence="6">
    <location>
        <begin position="625"/>
        <end position="660"/>
    </location>
</feature>
<feature type="transmembrane region" description="Helical" evidence="7">
    <location>
        <begin position="441"/>
        <end position="460"/>
    </location>
</feature>
<organism evidence="8 9">
    <name type="scientific">Coptis chinensis</name>
    <dbReference type="NCBI Taxonomy" id="261450"/>
    <lineage>
        <taxon>Eukaryota</taxon>
        <taxon>Viridiplantae</taxon>
        <taxon>Streptophyta</taxon>
        <taxon>Embryophyta</taxon>
        <taxon>Tracheophyta</taxon>
        <taxon>Spermatophyta</taxon>
        <taxon>Magnoliopsida</taxon>
        <taxon>Ranunculales</taxon>
        <taxon>Ranunculaceae</taxon>
        <taxon>Coptidoideae</taxon>
        <taxon>Coptis</taxon>
    </lineage>
</organism>
<dbReference type="PANTHER" id="PTHR11706">
    <property type="entry name" value="SOLUTE CARRIER PROTEIN FAMILY 11 MEMBER"/>
    <property type="match status" value="1"/>
</dbReference>
<dbReference type="GO" id="GO:0005384">
    <property type="term" value="F:manganese ion transmembrane transporter activity"/>
    <property type="evidence" value="ECO:0007669"/>
    <property type="project" value="TreeGrafter"/>
</dbReference>
<evidence type="ECO:0000256" key="4">
    <source>
        <dbReference type="ARBA" id="ARBA00022989"/>
    </source>
</evidence>
<dbReference type="GO" id="GO:0015086">
    <property type="term" value="F:cadmium ion transmembrane transporter activity"/>
    <property type="evidence" value="ECO:0007669"/>
    <property type="project" value="TreeGrafter"/>
</dbReference>
<feature type="region of interest" description="Disordered" evidence="6">
    <location>
        <begin position="1273"/>
        <end position="1297"/>
    </location>
</feature>
<dbReference type="Proteomes" id="UP000631114">
    <property type="component" value="Unassembled WGS sequence"/>
</dbReference>
<evidence type="ECO:0008006" key="10">
    <source>
        <dbReference type="Google" id="ProtNLM"/>
    </source>
</evidence>
<dbReference type="GO" id="GO:0009873">
    <property type="term" value="P:ethylene-activated signaling pathway"/>
    <property type="evidence" value="ECO:0007669"/>
    <property type="project" value="InterPro"/>
</dbReference>
<feature type="region of interest" description="Disordered" evidence="6">
    <location>
        <begin position="482"/>
        <end position="516"/>
    </location>
</feature>
<feature type="transmembrane region" description="Helical" evidence="7">
    <location>
        <begin position="329"/>
        <end position="348"/>
    </location>
</feature>
<feature type="transmembrane region" description="Helical" evidence="7">
    <location>
        <begin position="240"/>
        <end position="258"/>
    </location>
</feature>
<evidence type="ECO:0000313" key="9">
    <source>
        <dbReference type="Proteomes" id="UP000631114"/>
    </source>
</evidence>
<dbReference type="InterPro" id="IPR017187">
    <property type="entry name" value="EIN2"/>
</dbReference>
<keyword evidence="4 7" id="KW-1133">Transmembrane helix</keyword>
<feature type="transmembrane region" description="Helical" evidence="7">
    <location>
        <begin position="196"/>
        <end position="219"/>
    </location>
</feature>
<dbReference type="EMBL" id="JADFTS010000007">
    <property type="protein sequence ID" value="KAF9597412.1"/>
    <property type="molecule type" value="Genomic_DNA"/>
</dbReference>
<accession>A0A835LM02</accession>
<dbReference type="Pfam" id="PF01566">
    <property type="entry name" value="Nramp"/>
    <property type="match status" value="1"/>
</dbReference>
<protein>
    <recommendedName>
        <fullName evidence="10">Ethylene-insensitive protein 2</fullName>
    </recommendedName>
</protein>
<feature type="region of interest" description="Disordered" evidence="6">
    <location>
        <begin position="883"/>
        <end position="911"/>
    </location>
</feature>
<proteinExistence type="inferred from homology"/>
<evidence type="ECO:0000313" key="8">
    <source>
        <dbReference type="EMBL" id="KAF9597412.1"/>
    </source>
</evidence>
<keyword evidence="9" id="KW-1185">Reference proteome</keyword>
<comment type="caution">
    <text evidence="8">The sequence shown here is derived from an EMBL/GenBank/DDBJ whole genome shotgun (WGS) entry which is preliminary data.</text>
</comment>
<feature type="transmembrane region" description="Helical" evidence="7">
    <location>
        <begin position="122"/>
        <end position="144"/>
    </location>
</feature>
<dbReference type="PANTHER" id="PTHR11706:SF75">
    <property type="entry name" value="ETHYLENE-INSENSITIVE PROTEIN 2"/>
    <property type="match status" value="1"/>
</dbReference>
<reference evidence="8 9" key="1">
    <citation type="submission" date="2020-10" db="EMBL/GenBank/DDBJ databases">
        <title>The Coptis chinensis genome and diversification of protoberbering-type alkaloids.</title>
        <authorList>
            <person name="Wang B."/>
            <person name="Shu S."/>
            <person name="Song C."/>
            <person name="Liu Y."/>
        </authorList>
    </citation>
    <scope>NUCLEOTIDE SEQUENCE [LARGE SCALE GENOMIC DNA]</scope>
    <source>
        <strain evidence="8">HL-2020</strain>
        <tissue evidence="8">Leaf</tissue>
    </source>
</reference>
<feature type="transmembrane region" description="Helical" evidence="7">
    <location>
        <begin position="355"/>
        <end position="378"/>
    </location>
</feature>